<dbReference type="PANTHER" id="PTHR48023">
    <property type="entry name" value="D-XYLOSE-PROTON SYMPORTER-LIKE 2"/>
    <property type="match status" value="1"/>
</dbReference>
<organism evidence="9 10">
    <name type="scientific">Algoriphagus oliviformis</name>
    <dbReference type="NCBI Taxonomy" id="2811231"/>
    <lineage>
        <taxon>Bacteria</taxon>
        <taxon>Pseudomonadati</taxon>
        <taxon>Bacteroidota</taxon>
        <taxon>Cytophagia</taxon>
        <taxon>Cytophagales</taxon>
        <taxon>Cyclobacteriaceae</taxon>
        <taxon>Algoriphagus</taxon>
    </lineage>
</organism>
<keyword evidence="4 7" id="KW-0812">Transmembrane</keyword>
<accession>A0ABS3C966</accession>
<dbReference type="InterPro" id="IPR005829">
    <property type="entry name" value="Sugar_transporter_CS"/>
</dbReference>
<proteinExistence type="inferred from homology"/>
<feature type="transmembrane region" description="Helical" evidence="7">
    <location>
        <begin position="480"/>
        <end position="499"/>
    </location>
</feature>
<evidence type="ECO:0000259" key="8">
    <source>
        <dbReference type="PROSITE" id="PS50850"/>
    </source>
</evidence>
<feature type="transmembrane region" description="Helical" evidence="7">
    <location>
        <begin position="179"/>
        <end position="198"/>
    </location>
</feature>
<keyword evidence="6 7" id="KW-0472">Membrane</keyword>
<evidence type="ECO:0000313" key="10">
    <source>
        <dbReference type="Proteomes" id="UP000664317"/>
    </source>
</evidence>
<evidence type="ECO:0000256" key="2">
    <source>
        <dbReference type="ARBA" id="ARBA00010992"/>
    </source>
</evidence>
<evidence type="ECO:0000313" key="9">
    <source>
        <dbReference type="EMBL" id="MBN7813345.1"/>
    </source>
</evidence>
<sequence length="521" mass="56781">MNPYKRNAYFYSTIVAIGGFIFGLDAAVISGTVKFILVEFALTDLQLGAAVSAPVLGVLFALPLAGISCTRYGRKTTLQIVAVLYLVSAIASAFAPSFLMLVIARFVGGLAFSSISLASMYIGEISPPQWRGKLVAMIQINIVLGLSAAYFLNYLIVFWAETGGSWVTLLHLDEYPWRWMLGVEVLPALAWLVLLFFIPRSPAWLLNRGMEAQARQSLQNIYPEAEVDAQLAEMKSSLARSGSSPSVSLQVGQIFGKPMRLVLTIALTMAIVQQATGINAIMFYAPTIIEQLGFGADAAFSQAIWFGVVSVVFTMVALVLIDRFGRRLMVLGGLFWIFLSLCVCAYGFHSARYLLTSEALAEMADIPNATALGGLAGVEFQDDLSFKEAVGEILGRESAKTHEALLLQKAAVLDGALIFAGILSFIAAFHFSVGPIMWVLFSEIFPIAIRGVAIPLFTLISSFTSYLVQQFFPWQLAETGATATFLCYGAIVLVGFWILRSTLRETKNLSLEDIERKLVTI</sequence>
<name>A0ABS3C966_9BACT</name>
<feature type="transmembrane region" description="Helical" evidence="7">
    <location>
        <begin position="9"/>
        <end position="33"/>
    </location>
</feature>
<evidence type="ECO:0000256" key="5">
    <source>
        <dbReference type="ARBA" id="ARBA00022989"/>
    </source>
</evidence>
<feature type="transmembrane region" description="Helical" evidence="7">
    <location>
        <begin position="102"/>
        <end position="122"/>
    </location>
</feature>
<evidence type="ECO:0000256" key="6">
    <source>
        <dbReference type="ARBA" id="ARBA00023136"/>
    </source>
</evidence>
<feature type="transmembrane region" description="Helical" evidence="7">
    <location>
        <begin position="45"/>
        <end position="65"/>
    </location>
</feature>
<keyword evidence="5 7" id="KW-1133">Transmembrane helix</keyword>
<comment type="similarity">
    <text evidence="2">Belongs to the major facilitator superfamily. Sugar transporter (TC 2.A.1.1) family.</text>
</comment>
<keyword evidence="10" id="KW-1185">Reference proteome</keyword>
<evidence type="ECO:0000256" key="7">
    <source>
        <dbReference type="SAM" id="Phobius"/>
    </source>
</evidence>
<dbReference type="Proteomes" id="UP000664317">
    <property type="component" value="Unassembled WGS sequence"/>
</dbReference>
<comment type="subcellular location">
    <subcellularLocation>
        <location evidence="1">Membrane</location>
        <topology evidence="1">Multi-pass membrane protein</topology>
    </subcellularLocation>
</comment>
<dbReference type="Gene3D" id="1.20.1250.20">
    <property type="entry name" value="MFS general substrate transporter like domains"/>
    <property type="match status" value="2"/>
</dbReference>
<feature type="transmembrane region" description="Helical" evidence="7">
    <location>
        <begin position="303"/>
        <end position="321"/>
    </location>
</feature>
<feature type="transmembrane region" description="Helical" evidence="7">
    <location>
        <begin position="77"/>
        <end position="96"/>
    </location>
</feature>
<feature type="transmembrane region" description="Helical" evidence="7">
    <location>
        <begin position="328"/>
        <end position="348"/>
    </location>
</feature>
<dbReference type="PROSITE" id="PS00216">
    <property type="entry name" value="SUGAR_TRANSPORT_1"/>
    <property type="match status" value="1"/>
</dbReference>
<gene>
    <name evidence="9" type="ORF">J0A68_20490</name>
</gene>
<dbReference type="InterPro" id="IPR020846">
    <property type="entry name" value="MFS_dom"/>
</dbReference>
<dbReference type="PANTHER" id="PTHR48023:SF4">
    <property type="entry name" value="D-XYLOSE-PROTON SYMPORTER-LIKE 2"/>
    <property type="match status" value="1"/>
</dbReference>
<keyword evidence="3" id="KW-0813">Transport</keyword>
<dbReference type="SUPFAM" id="SSF103473">
    <property type="entry name" value="MFS general substrate transporter"/>
    <property type="match status" value="1"/>
</dbReference>
<evidence type="ECO:0000256" key="3">
    <source>
        <dbReference type="ARBA" id="ARBA00022448"/>
    </source>
</evidence>
<evidence type="ECO:0000256" key="4">
    <source>
        <dbReference type="ARBA" id="ARBA00022692"/>
    </source>
</evidence>
<dbReference type="PROSITE" id="PS50850">
    <property type="entry name" value="MFS"/>
    <property type="match status" value="1"/>
</dbReference>
<dbReference type="PRINTS" id="PR00171">
    <property type="entry name" value="SUGRTRNSPORT"/>
</dbReference>
<dbReference type="InterPro" id="IPR003663">
    <property type="entry name" value="Sugar/inositol_transpt"/>
</dbReference>
<dbReference type="EMBL" id="JAFKCT010000012">
    <property type="protein sequence ID" value="MBN7813345.1"/>
    <property type="molecule type" value="Genomic_DNA"/>
</dbReference>
<comment type="caution">
    <text evidence="9">The sequence shown here is derived from an EMBL/GenBank/DDBJ whole genome shotgun (WGS) entry which is preliminary data.</text>
</comment>
<feature type="transmembrane region" description="Helical" evidence="7">
    <location>
        <begin position="416"/>
        <end position="440"/>
    </location>
</feature>
<dbReference type="Pfam" id="PF00083">
    <property type="entry name" value="Sugar_tr"/>
    <property type="match status" value="2"/>
</dbReference>
<dbReference type="InterPro" id="IPR005828">
    <property type="entry name" value="MFS_sugar_transport-like"/>
</dbReference>
<feature type="domain" description="Major facilitator superfamily (MFS) profile" evidence="8">
    <location>
        <begin position="11"/>
        <end position="507"/>
    </location>
</feature>
<dbReference type="InterPro" id="IPR050820">
    <property type="entry name" value="MFS_Sugar_Transporter"/>
</dbReference>
<evidence type="ECO:0000256" key="1">
    <source>
        <dbReference type="ARBA" id="ARBA00004141"/>
    </source>
</evidence>
<feature type="transmembrane region" description="Helical" evidence="7">
    <location>
        <begin position="261"/>
        <end position="283"/>
    </location>
</feature>
<feature type="transmembrane region" description="Helical" evidence="7">
    <location>
        <begin position="447"/>
        <end position="468"/>
    </location>
</feature>
<dbReference type="RefSeq" id="WP_206580119.1">
    <property type="nucleotide sequence ID" value="NZ_JAFKCT010000012.1"/>
</dbReference>
<feature type="transmembrane region" description="Helical" evidence="7">
    <location>
        <begin position="134"/>
        <end position="159"/>
    </location>
</feature>
<protein>
    <submittedName>
        <fullName evidence="9">MFS transporter</fullName>
    </submittedName>
</protein>
<reference evidence="9 10" key="1">
    <citation type="submission" date="2021-03" db="EMBL/GenBank/DDBJ databases">
        <title>novel species isolated from a fishpond in China.</title>
        <authorList>
            <person name="Lu H."/>
            <person name="Cai Z."/>
        </authorList>
    </citation>
    <scope>NUCLEOTIDE SEQUENCE [LARGE SCALE GENOMIC DNA]</scope>
    <source>
        <strain evidence="9 10">H41</strain>
    </source>
</reference>
<dbReference type="InterPro" id="IPR036259">
    <property type="entry name" value="MFS_trans_sf"/>
</dbReference>